<evidence type="ECO:0000313" key="1">
    <source>
        <dbReference type="EMBL" id="DAD72389.1"/>
    </source>
</evidence>
<name>A0A8S5LQQ9_9CAUD</name>
<dbReference type="EMBL" id="BK015898">
    <property type="protein sequence ID" value="DAD72389.1"/>
    <property type="molecule type" value="Genomic_DNA"/>
</dbReference>
<protein>
    <submittedName>
        <fullName evidence="1">Uncharacterized protein</fullName>
    </submittedName>
</protein>
<proteinExistence type="predicted"/>
<organism evidence="1">
    <name type="scientific">Myoviridae sp. ctfJc17</name>
    <dbReference type="NCBI Taxonomy" id="2827612"/>
    <lineage>
        <taxon>Viruses</taxon>
        <taxon>Duplodnaviria</taxon>
        <taxon>Heunggongvirae</taxon>
        <taxon>Uroviricota</taxon>
        <taxon>Caudoviricetes</taxon>
    </lineage>
</organism>
<reference evidence="1" key="1">
    <citation type="journal article" date="2021" name="Proc. Natl. Acad. Sci. U.S.A.">
        <title>A Catalog of Tens of Thousands of Viruses from Human Metagenomes Reveals Hidden Associations with Chronic Diseases.</title>
        <authorList>
            <person name="Tisza M.J."/>
            <person name="Buck C.B."/>
        </authorList>
    </citation>
    <scope>NUCLEOTIDE SEQUENCE</scope>
    <source>
        <strain evidence="1">CtfJc17</strain>
    </source>
</reference>
<sequence length="100" mass="12189">MDYTIFSAKEMLKQDKELVELHKRCVKTYLVQRSLKHAKIKKFFIVYDWYINPSNVRNFFFRPVHLFVQALLLGQLDEISDYIEKDNNGKKRKKRRHRKG</sequence>
<accession>A0A8S5LQQ9</accession>